<feature type="domain" description="RNA polymerase sigma-70 region 2" evidence="5">
    <location>
        <begin position="28"/>
        <end position="92"/>
    </location>
</feature>
<evidence type="ECO:0000256" key="4">
    <source>
        <dbReference type="ARBA" id="ARBA00023163"/>
    </source>
</evidence>
<name>A0A4S8HKK0_9BACT</name>
<organism evidence="7 8">
    <name type="scientific">Niastella caeni</name>
    <dbReference type="NCBI Taxonomy" id="2569763"/>
    <lineage>
        <taxon>Bacteria</taxon>
        <taxon>Pseudomonadati</taxon>
        <taxon>Bacteroidota</taxon>
        <taxon>Chitinophagia</taxon>
        <taxon>Chitinophagales</taxon>
        <taxon>Chitinophagaceae</taxon>
        <taxon>Niastella</taxon>
    </lineage>
</organism>
<protein>
    <submittedName>
        <fullName evidence="7">Sigma-70 family RNA polymerase sigma factor</fullName>
    </submittedName>
</protein>
<dbReference type="Gene3D" id="1.10.1740.10">
    <property type="match status" value="1"/>
</dbReference>
<dbReference type="OrthoDB" id="9150024at2"/>
<dbReference type="SUPFAM" id="SSF88946">
    <property type="entry name" value="Sigma2 domain of RNA polymerase sigma factors"/>
    <property type="match status" value="1"/>
</dbReference>
<dbReference type="GO" id="GO:0003677">
    <property type="term" value="F:DNA binding"/>
    <property type="evidence" value="ECO:0007669"/>
    <property type="project" value="InterPro"/>
</dbReference>
<evidence type="ECO:0000313" key="7">
    <source>
        <dbReference type="EMBL" id="THU34869.1"/>
    </source>
</evidence>
<dbReference type="InterPro" id="IPR036388">
    <property type="entry name" value="WH-like_DNA-bd_sf"/>
</dbReference>
<reference evidence="7 8" key="1">
    <citation type="submission" date="2019-04" db="EMBL/GenBank/DDBJ databases">
        <title>Niastella caeni sp. nov., isolated from activated sludge.</title>
        <authorList>
            <person name="Sheng M."/>
        </authorList>
    </citation>
    <scope>NUCLEOTIDE SEQUENCE [LARGE SCALE GENOMIC DNA]</scope>
    <source>
        <strain evidence="7 8">HX-2-15</strain>
    </source>
</reference>
<dbReference type="PANTHER" id="PTHR43133:SF46">
    <property type="entry name" value="RNA POLYMERASE SIGMA-70 FACTOR ECF SUBFAMILY"/>
    <property type="match status" value="1"/>
</dbReference>
<feature type="domain" description="RNA polymerase sigma factor 70 region 4 type 2" evidence="6">
    <location>
        <begin position="129"/>
        <end position="180"/>
    </location>
</feature>
<dbReference type="InterPro" id="IPR007627">
    <property type="entry name" value="RNA_pol_sigma70_r2"/>
</dbReference>
<dbReference type="NCBIfam" id="TIGR02937">
    <property type="entry name" value="sigma70-ECF"/>
    <property type="match status" value="1"/>
</dbReference>
<dbReference type="GO" id="GO:0006352">
    <property type="term" value="P:DNA-templated transcription initiation"/>
    <property type="evidence" value="ECO:0007669"/>
    <property type="project" value="InterPro"/>
</dbReference>
<dbReference type="PANTHER" id="PTHR43133">
    <property type="entry name" value="RNA POLYMERASE ECF-TYPE SIGMA FACTO"/>
    <property type="match status" value="1"/>
</dbReference>
<dbReference type="InterPro" id="IPR013325">
    <property type="entry name" value="RNA_pol_sigma_r2"/>
</dbReference>
<sequence>MLKNDTQLEAQWLQRLQQNDEQALAAIMRKYYTALYNYGARFTNDDALVKDCVQEVFISLWQRRENAAAILSPRYYLLRAVKNKVLKSLHQHNSKTSFMEAEDAYDFLQEFSVEKLIIDKQMSEEQATILRKTLSQLSKRQHELIYLKFYQHLDHAQIAGLMNLSRQSVYNLLHETIQKLRNLWQAEIFPPAP</sequence>
<evidence type="ECO:0000256" key="2">
    <source>
        <dbReference type="ARBA" id="ARBA00023015"/>
    </source>
</evidence>
<accession>A0A4S8HKK0</accession>
<evidence type="ECO:0000256" key="1">
    <source>
        <dbReference type="ARBA" id="ARBA00010641"/>
    </source>
</evidence>
<dbReference type="Pfam" id="PF08281">
    <property type="entry name" value="Sigma70_r4_2"/>
    <property type="match status" value="1"/>
</dbReference>
<keyword evidence="8" id="KW-1185">Reference proteome</keyword>
<dbReference type="InterPro" id="IPR013324">
    <property type="entry name" value="RNA_pol_sigma_r3/r4-like"/>
</dbReference>
<comment type="similarity">
    <text evidence="1">Belongs to the sigma-70 factor family. ECF subfamily.</text>
</comment>
<proteinExistence type="inferred from homology"/>
<evidence type="ECO:0000259" key="6">
    <source>
        <dbReference type="Pfam" id="PF08281"/>
    </source>
</evidence>
<dbReference type="InterPro" id="IPR039425">
    <property type="entry name" value="RNA_pol_sigma-70-like"/>
</dbReference>
<evidence type="ECO:0000313" key="8">
    <source>
        <dbReference type="Proteomes" id="UP000306918"/>
    </source>
</evidence>
<dbReference type="Proteomes" id="UP000306918">
    <property type="component" value="Unassembled WGS sequence"/>
</dbReference>
<comment type="caution">
    <text evidence="7">The sequence shown here is derived from an EMBL/GenBank/DDBJ whole genome shotgun (WGS) entry which is preliminary data.</text>
</comment>
<dbReference type="GO" id="GO:0016987">
    <property type="term" value="F:sigma factor activity"/>
    <property type="evidence" value="ECO:0007669"/>
    <property type="project" value="UniProtKB-KW"/>
</dbReference>
<dbReference type="SUPFAM" id="SSF88659">
    <property type="entry name" value="Sigma3 and sigma4 domains of RNA polymerase sigma factors"/>
    <property type="match status" value="1"/>
</dbReference>
<dbReference type="AlphaFoldDB" id="A0A4S8HKK0"/>
<dbReference type="InterPro" id="IPR013249">
    <property type="entry name" value="RNA_pol_sigma70_r4_t2"/>
</dbReference>
<dbReference type="RefSeq" id="WP_136579512.1">
    <property type="nucleotide sequence ID" value="NZ_STFF01000007.1"/>
</dbReference>
<evidence type="ECO:0000256" key="3">
    <source>
        <dbReference type="ARBA" id="ARBA00023082"/>
    </source>
</evidence>
<dbReference type="Gene3D" id="1.10.10.10">
    <property type="entry name" value="Winged helix-like DNA-binding domain superfamily/Winged helix DNA-binding domain"/>
    <property type="match status" value="1"/>
</dbReference>
<gene>
    <name evidence="7" type="ORF">FAM09_23020</name>
</gene>
<evidence type="ECO:0000259" key="5">
    <source>
        <dbReference type="Pfam" id="PF04542"/>
    </source>
</evidence>
<keyword evidence="4" id="KW-0804">Transcription</keyword>
<dbReference type="Pfam" id="PF04542">
    <property type="entry name" value="Sigma70_r2"/>
    <property type="match status" value="1"/>
</dbReference>
<keyword evidence="2" id="KW-0805">Transcription regulation</keyword>
<dbReference type="EMBL" id="STFF01000007">
    <property type="protein sequence ID" value="THU34869.1"/>
    <property type="molecule type" value="Genomic_DNA"/>
</dbReference>
<dbReference type="InterPro" id="IPR014284">
    <property type="entry name" value="RNA_pol_sigma-70_dom"/>
</dbReference>
<keyword evidence="3" id="KW-0731">Sigma factor</keyword>